<feature type="transmembrane region" description="Helical" evidence="9">
    <location>
        <begin position="189"/>
        <end position="211"/>
    </location>
</feature>
<evidence type="ECO:0000256" key="3">
    <source>
        <dbReference type="ARBA" id="ARBA00022475"/>
    </source>
</evidence>
<evidence type="ECO:0000256" key="9">
    <source>
        <dbReference type="SAM" id="Phobius"/>
    </source>
</evidence>
<reference evidence="11 12" key="1">
    <citation type="submission" date="2017-08" db="EMBL/GenBank/DDBJ databases">
        <title>Functional genomic and metabolic studies of the symbiotic interactions of six Microcystis-dominated communities.</title>
        <authorList>
            <person name="Li Q."/>
            <person name="Lin F."/>
        </authorList>
    </citation>
    <scope>NUCLEOTIDE SEQUENCE [LARGE SCALE GENOMIC DNA]</scope>
    <source>
        <strain evidence="11">DA14</strain>
    </source>
</reference>
<keyword evidence="5 9" id="KW-0812">Transmembrane</keyword>
<keyword evidence="3" id="KW-1003">Cell membrane</keyword>
<dbReference type="AlphaFoldDB" id="A0A3E0MDC2"/>
<dbReference type="Proteomes" id="UP000256301">
    <property type="component" value="Unassembled WGS sequence"/>
</dbReference>
<evidence type="ECO:0000256" key="4">
    <source>
        <dbReference type="ARBA" id="ARBA00022519"/>
    </source>
</evidence>
<evidence type="ECO:0000256" key="7">
    <source>
        <dbReference type="ARBA" id="ARBA00023136"/>
    </source>
</evidence>
<evidence type="ECO:0000256" key="2">
    <source>
        <dbReference type="ARBA" id="ARBA00022448"/>
    </source>
</evidence>
<dbReference type="EMBL" id="QQWE01000003">
    <property type="protein sequence ID" value="REJ57790.1"/>
    <property type="molecule type" value="Genomic_DNA"/>
</dbReference>
<dbReference type="PANTHER" id="PTHR35011:SF4">
    <property type="entry name" value="SLL1102 PROTEIN"/>
    <property type="match status" value="1"/>
</dbReference>
<comment type="similarity">
    <text evidence="8">Belongs to the TRAP transporter small permease family.</text>
</comment>
<evidence type="ECO:0000256" key="5">
    <source>
        <dbReference type="ARBA" id="ARBA00022692"/>
    </source>
</evidence>
<sequence>MARTAAHPCAAALIQGRRNDPAAGASRAGRRLQGTRHVDAALKLLDRTSRLASGFCRLASWTLPFVIVVILATVLASQLRLSTIVIWGFTLPLFGDRLTVTGLTELQWHLFAVMVMLGIVYAVETDAHVRIDFIASRWTARTRVIIELIGDTFLLLPFTLFMLHFSWRFTGTAFRTAERSTTGGLEDRYLVKGMMPLGFALLAIVVLVKIIQHVVALSGRGRDPARVDWFTRRQGAKPEEGMTT</sequence>
<keyword evidence="2" id="KW-0813">Transport</keyword>
<dbReference type="PANTHER" id="PTHR35011">
    <property type="entry name" value="2,3-DIKETO-L-GULONATE TRAP TRANSPORTER SMALL PERMEASE PROTEIN YIAM"/>
    <property type="match status" value="1"/>
</dbReference>
<feature type="transmembrane region" description="Helical" evidence="9">
    <location>
        <begin position="144"/>
        <end position="169"/>
    </location>
</feature>
<evidence type="ECO:0000256" key="8">
    <source>
        <dbReference type="ARBA" id="ARBA00038436"/>
    </source>
</evidence>
<keyword evidence="6 9" id="KW-1133">Transmembrane helix</keyword>
<dbReference type="InterPro" id="IPR055348">
    <property type="entry name" value="DctQ"/>
</dbReference>
<keyword evidence="4" id="KW-0997">Cell inner membrane</keyword>
<proteinExistence type="inferred from homology"/>
<comment type="subcellular location">
    <subcellularLocation>
        <location evidence="1">Cell inner membrane</location>
        <topology evidence="1">Multi-pass membrane protein</topology>
    </subcellularLocation>
</comment>
<feature type="transmembrane region" description="Helical" evidence="9">
    <location>
        <begin position="106"/>
        <end position="123"/>
    </location>
</feature>
<dbReference type="InterPro" id="IPR007387">
    <property type="entry name" value="TRAP_DctQ"/>
</dbReference>
<gene>
    <name evidence="11" type="ORF">DWQ56_11065</name>
</gene>
<evidence type="ECO:0000313" key="11">
    <source>
        <dbReference type="EMBL" id="REJ57790.1"/>
    </source>
</evidence>
<dbReference type="GO" id="GO:0005886">
    <property type="term" value="C:plasma membrane"/>
    <property type="evidence" value="ECO:0007669"/>
    <property type="project" value="UniProtKB-SubCell"/>
</dbReference>
<feature type="transmembrane region" description="Helical" evidence="9">
    <location>
        <begin position="58"/>
        <end position="86"/>
    </location>
</feature>
<evidence type="ECO:0000259" key="10">
    <source>
        <dbReference type="Pfam" id="PF04290"/>
    </source>
</evidence>
<organism evidence="11 12">
    <name type="scientific">Microcystis aeruginosa DA14</name>
    <dbReference type="NCBI Taxonomy" id="1987506"/>
    <lineage>
        <taxon>Bacteria</taxon>
        <taxon>Bacillati</taxon>
        <taxon>Cyanobacteriota</taxon>
        <taxon>Cyanophyceae</taxon>
        <taxon>Oscillatoriophycideae</taxon>
        <taxon>Chroococcales</taxon>
        <taxon>Microcystaceae</taxon>
        <taxon>Microcystis</taxon>
    </lineage>
</organism>
<evidence type="ECO:0000256" key="1">
    <source>
        <dbReference type="ARBA" id="ARBA00004429"/>
    </source>
</evidence>
<accession>A0A3E0MDC2</accession>
<dbReference type="Pfam" id="PF04290">
    <property type="entry name" value="DctQ"/>
    <property type="match status" value="1"/>
</dbReference>
<protein>
    <recommendedName>
        <fullName evidence="10">Tripartite ATP-independent periplasmic transporters DctQ component domain-containing protein</fullName>
    </recommendedName>
</protein>
<name>A0A3E0MDC2_MICAE</name>
<evidence type="ECO:0000256" key="6">
    <source>
        <dbReference type="ARBA" id="ARBA00022989"/>
    </source>
</evidence>
<evidence type="ECO:0000313" key="12">
    <source>
        <dbReference type="Proteomes" id="UP000256301"/>
    </source>
</evidence>
<comment type="caution">
    <text evidence="11">The sequence shown here is derived from an EMBL/GenBank/DDBJ whole genome shotgun (WGS) entry which is preliminary data.</text>
</comment>
<feature type="domain" description="Tripartite ATP-independent periplasmic transporters DctQ component" evidence="10">
    <location>
        <begin position="102"/>
        <end position="214"/>
    </location>
</feature>
<keyword evidence="7 9" id="KW-0472">Membrane</keyword>